<dbReference type="SUPFAM" id="SSF63380">
    <property type="entry name" value="Riboflavin synthase domain-like"/>
    <property type="match status" value="1"/>
</dbReference>
<dbReference type="InParanoid" id="A0A4S2MQE2"/>
<keyword evidence="10" id="KW-0406">Ion transport</keyword>
<evidence type="ECO:0000256" key="8">
    <source>
        <dbReference type="ARBA" id="ARBA00022989"/>
    </source>
</evidence>
<accession>A0A4S2MQE2</accession>
<keyword evidence="6 14" id="KW-0812">Transmembrane</keyword>
<comment type="catalytic activity">
    <reaction evidence="13">
        <text>2 a Fe(II)-siderophore + NADP(+) + H(+) = 2 a Fe(III)-siderophore + NADPH</text>
        <dbReference type="Rhea" id="RHEA:28795"/>
        <dbReference type="Rhea" id="RHEA-COMP:11342"/>
        <dbReference type="Rhea" id="RHEA-COMP:11344"/>
        <dbReference type="ChEBI" id="CHEBI:15378"/>
        <dbReference type="ChEBI" id="CHEBI:29033"/>
        <dbReference type="ChEBI" id="CHEBI:29034"/>
        <dbReference type="ChEBI" id="CHEBI:57783"/>
        <dbReference type="ChEBI" id="CHEBI:58349"/>
        <dbReference type="EC" id="1.16.1.9"/>
    </reaction>
</comment>
<comment type="subcellular location">
    <subcellularLocation>
        <location evidence="1">Cell membrane</location>
        <topology evidence="1">Multi-pass membrane protein</topology>
    </subcellularLocation>
</comment>
<dbReference type="OrthoDB" id="167398at2759"/>
<dbReference type="AlphaFoldDB" id="A0A4S2MQE2"/>
<dbReference type="InterPro" id="IPR013112">
    <property type="entry name" value="FAD-bd_8"/>
</dbReference>
<dbReference type="GO" id="GO:0052851">
    <property type="term" value="F:ferric-chelate reductase (NADPH) activity"/>
    <property type="evidence" value="ECO:0007669"/>
    <property type="project" value="UniProtKB-EC"/>
</dbReference>
<dbReference type="GO" id="GO:0015677">
    <property type="term" value="P:copper ion import"/>
    <property type="evidence" value="ECO:0007669"/>
    <property type="project" value="TreeGrafter"/>
</dbReference>
<feature type="signal peptide" evidence="15">
    <location>
        <begin position="1"/>
        <end position="24"/>
    </location>
</feature>
<dbReference type="Pfam" id="PF01794">
    <property type="entry name" value="Ferric_reduct"/>
    <property type="match status" value="1"/>
</dbReference>
<dbReference type="InterPro" id="IPR017938">
    <property type="entry name" value="Riboflavin_synthase-like_b-brl"/>
</dbReference>
<keyword evidence="9" id="KW-0560">Oxidoreductase</keyword>
<reference evidence="17 18" key="1">
    <citation type="submission" date="2019-04" db="EMBL/GenBank/DDBJ databases">
        <title>Comparative genomics and transcriptomics to analyze fruiting body development in filamentous ascomycetes.</title>
        <authorList>
            <consortium name="DOE Joint Genome Institute"/>
            <person name="Lutkenhaus R."/>
            <person name="Traeger S."/>
            <person name="Breuer J."/>
            <person name="Kuo A."/>
            <person name="Lipzen A."/>
            <person name="Pangilinan J."/>
            <person name="Dilworth D."/>
            <person name="Sandor L."/>
            <person name="Poggeler S."/>
            <person name="Barry K."/>
            <person name="Grigoriev I.V."/>
            <person name="Nowrousian M."/>
        </authorList>
    </citation>
    <scope>NUCLEOTIDE SEQUENCE [LARGE SCALE GENOMIC DNA]</scope>
    <source>
        <strain evidence="17 18">CBS 389.68</strain>
    </source>
</reference>
<evidence type="ECO:0000256" key="5">
    <source>
        <dbReference type="ARBA" id="ARBA00022475"/>
    </source>
</evidence>
<dbReference type="PROSITE" id="PS51384">
    <property type="entry name" value="FAD_FR"/>
    <property type="match status" value="1"/>
</dbReference>
<keyword evidence="4" id="KW-0813">Transport</keyword>
<keyword evidence="11 14" id="KW-0472">Membrane</keyword>
<evidence type="ECO:0000256" key="11">
    <source>
        <dbReference type="ARBA" id="ARBA00023136"/>
    </source>
</evidence>
<dbReference type="GO" id="GO:0006879">
    <property type="term" value="P:intracellular iron ion homeostasis"/>
    <property type="evidence" value="ECO:0007669"/>
    <property type="project" value="TreeGrafter"/>
</dbReference>
<feature type="transmembrane region" description="Helical" evidence="14">
    <location>
        <begin position="171"/>
        <end position="190"/>
    </location>
</feature>
<dbReference type="InterPro" id="IPR051410">
    <property type="entry name" value="Ferric/Cupric_Reductase"/>
</dbReference>
<name>A0A4S2MQE2_9PEZI</name>
<evidence type="ECO:0000256" key="3">
    <source>
        <dbReference type="ARBA" id="ARBA00012668"/>
    </source>
</evidence>
<dbReference type="Gene3D" id="3.40.50.80">
    <property type="entry name" value="Nucleotide-binding domain of ferredoxin-NADP reductase (FNR) module"/>
    <property type="match status" value="1"/>
</dbReference>
<dbReference type="Pfam" id="PF08022">
    <property type="entry name" value="FAD_binding_8"/>
    <property type="match status" value="1"/>
</dbReference>
<dbReference type="SUPFAM" id="SSF52343">
    <property type="entry name" value="Ferredoxin reductase-like, C-terminal NADP-linked domain"/>
    <property type="match status" value="1"/>
</dbReference>
<dbReference type="SFLD" id="SFLDS00052">
    <property type="entry name" value="Ferric_Reductase_Domain"/>
    <property type="match status" value="1"/>
</dbReference>
<organism evidence="17 18">
    <name type="scientific">Ascodesmis nigricans</name>
    <dbReference type="NCBI Taxonomy" id="341454"/>
    <lineage>
        <taxon>Eukaryota</taxon>
        <taxon>Fungi</taxon>
        <taxon>Dikarya</taxon>
        <taxon>Ascomycota</taxon>
        <taxon>Pezizomycotina</taxon>
        <taxon>Pezizomycetes</taxon>
        <taxon>Pezizales</taxon>
        <taxon>Ascodesmidaceae</taxon>
        <taxon>Ascodesmis</taxon>
    </lineage>
</organism>
<evidence type="ECO:0000256" key="6">
    <source>
        <dbReference type="ARBA" id="ARBA00022692"/>
    </source>
</evidence>
<evidence type="ECO:0000256" key="15">
    <source>
        <dbReference type="SAM" id="SignalP"/>
    </source>
</evidence>
<evidence type="ECO:0000256" key="2">
    <source>
        <dbReference type="ARBA" id="ARBA00006278"/>
    </source>
</evidence>
<sequence>MSLRRRRLLGTGMTLIAMTPSALGDDEGVQNPWQISPSNGRLQKRGLFKGEAIPEINWSSRDTYNFTWGLTGVDNVENYKFSEGIWASFGLLLALVLIYRTVLASQHYTRRVASISSDLATHFFAQPVKGFRLFIEKHLLTAPLWRHRHNDPITGPLGLHFGTLPSRIHGVLLFGYILSNVLYCTLWLPWTGRNGPEGKLAEPTKAALIAEFRGRTGVMATVNVIPLFICIVRNNYVGDLVGVGFNTWNLYHRWIGRIVFLESHAHMIAWMVNKVNQSSWEEMNRTIAGSGFLLTGYLSIGALWLILITAIAPVRHVFYQTFLGIHQISVIIFLAGLWAHCYIDQLPHLLYVNIIICIWAFDRAHRIWTICYKNFSMADRSIRNIRCSVGKVQLLPHGENAVHLTVTIKNGWKYIPGTHAYIYIPRLSWTQSHPFSIAWSNPTPSNISLPLATVESLSTSTIDDKTLSNSPISPACSIIPHSNFTRTTKSTDLHFIIARKTGFTNNLYNSAHTADFIADRDLEKTSMGAKEFYVFVEGPYTNESYNFDSFTSVLFVAGGSGITHPLGHIRRLLAKSGERLTATKRIKLAWVIRNVRNVAWIAHWLEELWRLDDERGILEVEIYVTRPSIEQPMMEDGDGRIRFISGRPQADVLVAGILQPGRCSGGVVGAVAVNVCGPGALADNLRAACRCRMDEQRIEFSEESFTWS</sequence>
<dbReference type="STRING" id="341454.A0A4S2MQE2"/>
<evidence type="ECO:0000256" key="1">
    <source>
        <dbReference type="ARBA" id="ARBA00004651"/>
    </source>
</evidence>
<feature type="transmembrane region" description="Helical" evidence="14">
    <location>
        <begin position="350"/>
        <end position="368"/>
    </location>
</feature>
<evidence type="ECO:0000313" key="17">
    <source>
        <dbReference type="EMBL" id="TGZ79383.1"/>
    </source>
</evidence>
<dbReference type="FunCoup" id="A0A4S2MQE2">
    <property type="interactions" value="342"/>
</dbReference>
<keyword evidence="7" id="KW-0249">Electron transport</keyword>
<evidence type="ECO:0000256" key="10">
    <source>
        <dbReference type="ARBA" id="ARBA00023065"/>
    </source>
</evidence>
<dbReference type="InterPro" id="IPR013121">
    <property type="entry name" value="Fe_red_NAD-bd_6"/>
</dbReference>
<dbReference type="InterPro" id="IPR013130">
    <property type="entry name" value="Fe3_Rdtase_TM_dom"/>
</dbReference>
<evidence type="ECO:0000313" key="18">
    <source>
        <dbReference type="Proteomes" id="UP000298138"/>
    </source>
</evidence>
<keyword evidence="8 14" id="KW-1133">Transmembrane helix</keyword>
<dbReference type="GO" id="GO:0005886">
    <property type="term" value="C:plasma membrane"/>
    <property type="evidence" value="ECO:0007669"/>
    <property type="project" value="UniProtKB-SubCell"/>
</dbReference>
<dbReference type="InterPro" id="IPR039261">
    <property type="entry name" value="FNR_nucleotide-bd"/>
</dbReference>
<evidence type="ECO:0000259" key="16">
    <source>
        <dbReference type="PROSITE" id="PS51384"/>
    </source>
</evidence>
<dbReference type="Proteomes" id="UP000298138">
    <property type="component" value="Unassembled WGS sequence"/>
</dbReference>
<keyword evidence="5" id="KW-1003">Cell membrane</keyword>
<dbReference type="PANTHER" id="PTHR32361">
    <property type="entry name" value="FERRIC/CUPRIC REDUCTASE TRANSMEMBRANE COMPONENT"/>
    <property type="match status" value="1"/>
</dbReference>
<gene>
    <name evidence="17" type="ORF">EX30DRAFT_112669</name>
</gene>
<dbReference type="EMBL" id="ML220132">
    <property type="protein sequence ID" value="TGZ79383.1"/>
    <property type="molecule type" value="Genomic_DNA"/>
</dbReference>
<feature type="transmembrane region" description="Helical" evidence="14">
    <location>
        <begin position="84"/>
        <end position="102"/>
    </location>
</feature>
<evidence type="ECO:0000256" key="4">
    <source>
        <dbReference type="ARBA" id="ARBA00022448"/>
    </source>
</evidence>
<dbReference type="SFLD" id="SFLDG01168">
    <property type="entry name" value="Ferric_reductase_subgroup_(FRE"/>
    <property type="match status" value="1"/>
</dbReference>
<dbReference type="InterPro" id="IPR017927">
    <property type="entry name" value="FAD-bd_FR_type"/>
</dbReference>
<proteinExistence type="inferred from homology"/>
<protein>
    <recommendedName>
        <fullName evidence="3">ferric-chelate reductase (NADPH)</fullName>
        <ecNumber evidence="3">1.16.1.9</ecNumber>
    </recommendedName>
</protein>
<dbReference type="CDD" id="cd06186">
    <property type="entry name" value="NOX_Duox_like_FAD_NADP"/>
    <property type="match status" value="1"/>
</dbReference>
<dbReference type="GO" id="GO:0006826">
    <property type="term" value="P:iron ion transport"/>
    <property type="evidence" value="ECO:0007669"/>
    <property type="project" value="TreeGrafter"/>
</dbReference>
<keyword evidence="15" id="KW-0732">Signal</keyword>
<keyword evidence="12" id="KW-0325">Glycoprotein</keyword>
<feature type="domain" description="FAD-binding FR-type" evidence="16">
    <location>
        <begin position="382"/>
        <end position="546"/>
    </location>
</feature>
<evidence type="ECO:0000256" key="13">
    <source>
        <dbReference type="ARBA" id="ARBA00048483"/>
    </source>
</evidence>
<feature type="chain" id="PRO_5020804338" description="ferric-chelate reductase (NADPH)" evidence="15">
    <location>
        <begin position="25"/>
        <end position="708"/>
    </location>
</feature>
<dbReference type="EC" id="1.16.1.9" evidence="3"/>
<dbReference type="Pfam" id="PF08030">
    <property type="entry name" value="NAD_binding_6"/>
    <property type="match status" value="1"/>
</dbReference>
<feature type="transmembrane region" description="Helical" evidence="14">
    <location>
        <begin position="292"/>
        <end position="312"/>
    </location>
</feature>
<evidence type="ECO:0000256" key="7">
    <source>
        <dbReference type="ARBA" id="ARBA00022982"/>
    </source>
</evidence>
<evidence type="ECO:0000256" key="14">
    <source>
        <dbReference type="SAM" id="Phobius"/>
    </source>
</evidence>
<evidence type="ECO:0000256" key="12">
    <source>
        <dbReference type="ARBA" id="ARBA00023180"/>
    </source>
</evidence>
<comment type="similarity">
    <text evidence="2">Belongs to the ferric reductase (FRE) family.</text>
</comment>
<feature type="transmembrane region" description="Helical" evidence="14">
    <location>
        <begin position="318"/>
        <end position="338"/>
    </location>
</feature>
<dbReference type="PANTHER" id="PTHR32361:SF9">
    <property type="entry name" value="FERRIC REDUCTASE TRANSMEMBRANE COMPONENT 3-RELATED"/>
    <property type="match status" value="1"/>
</dbReference>
<keyword evidence="18" id="KW-1185">Reference proteome</keyword>
<evidence type="ECO:0000256" key="9">
    <source>
        <dbReference type="ARBA" id="ARBA00023002"/>
    </source>
</evidence>